<accession>A0AA85JRA4</accession>
<dbReference type="WBParaSite" id="TREG1_48050.2">
    <property type="protein sequence ID" value="TREG1_48050.2"/>
    <property type="gene ID" value="TREG1_48050"/>
</dbReference>
<protein>
    <recommendedName>
        <fullName evidence="5">BolA-like protein</fullName>
    </recommendedName>
</protein>
<dbReference type="WBParaSite" id="TREG1_48050.3">
    <property type="protein sequence ID" value="TREG1_48050.3"/>
    <property type="gene ID" value="TREG1_48050"/>
</dbReference>
<dbReference type="GO" id="GO:0005829">
    <property type="term" value="C:cytosol"/>
    <property type="evidence" value="ECO:0007669"/>
    <property type="project" value="TreeGrafter"/>
</dbReference>
<organism evidence="2 4">
    <name type="scientific">Trichobilharzia regenti</name>
    <name type="common">Nasal bird schistosome</name>
    <dbReference type="NCBI Taxonomy" id="157069"/>
    <lineage>
        <taxon>Eukaryota</taxon>
        <taxon>Metazoa</taxon>
        <taxon>Spiralia</taxon>
        <taxon>Lophotrochozoa</taxon>
        <taxon>Platyhelminthes</taxon>
        <taxon>Trematoda</taxon>
        <taxon>Digenea</taxon>
        <taxon>Strigeidida</taxon>
        <taxon>Schistosomatoidea</taxon>
        <taxon>Schistosomatidae</taxon>
        <taxon>Trichobilharzia</taxon>
    </lineage>
</organism>
<dbReference type="GO" id="GO:0006879">
    <property type="term" value="P:intracellular iron ion homeostasis"/>
    <property type="evidence" value="ECO:0007669"/>
    <property type="project" value="InterPro"/>
</dbReference>
<dbReference type="InterPro" id="IPR002634">
    <property type="entry name" value="BolA"/>
</dbReference>
<dbReference type="InterPro" id="IPR045115">
    <property type="entry name" value="BOL2"/>
</dbReference>
<dbReference type="GO" id="GO:0051604">
    <property type="term" value="P:protein maturation"/>
    <property type="evidence" value="ECO:0007669"/>
    <property type="project" value="InterPro"/>
</dbReference>
<evidence type="ECO:0000313" key="3">
    <source>
        <dbReference type="WBParaSite" id="TREG1_48050.1"/>
    </source>
</evidence>
<dbReference type="PANTHER" id="PTHR12735">
    <property type="entry name" value="BOLA-LIKE PROTEIN-RELATED"/>
    <property type="match status" value="1"/>
</dbReference>
<proteinExistence type="inferred from homology"/>
<reference evidence="3 4" key="2">
    <citation type="submission" date="2023-11" db="UniProtKB">
        <authorList>
            <consortium name="WormBaseParasite"/>
        </authorList>
    </citation>
    <scope>IDENTIFICATION</scope>
</reference>
<dbReference type="WBParaSite" id="TREG1_48050.1">
    <property type="protein sequence ID" value="TREG1_48050.1"/>
    <property type="gene ID" value="TREG1_48050"/>
</dbReference>
<keyword evidence="2" id="KW-1185">Reference proteome</keyword>
<dbReference type="PANTHER" id="PTHR12735:SF27">
    <property type="entry name" value="BOLA-LIKE PROTEIN 2"/>
    <property type="match status" value="1"/>
</dbReference>
<evidence type="ECO:0000256" key="1">
    <source>
        <dbReference type="RuleBase" id="RU003860"/>
    </source>
</evidence>
<comment type="similarity">
    <text evidence="1">Belongs to the BolA/IbaG family.</text>
</comment>
<dbReference type="Proteomes" id="UP000050795">
    <property type="component" value="Unassembled WGS sequence"/>
</dbReference>
<evidence type="ECO:0000313" key="2">
    <source>
        <dbReference type="Proteomes" id="UP000050795"/>
    </source>
</evidence>
<dbReference type="InterPro" id="IPR036065">
    <property type="entry name" value="BolA-like_sf"/>
</dbReference>
<dbReference type="SUPFAM" id="SSF82657">
    <property type="entry name" value="BolA-like"/>
    <property type="match status" value="1"/>
</dbReference>
<dbReference type="GO" id="GO:0051537">
    <property type="term" value="F:2 iron, 2 sulfur cluster binding"/>
    <property type="evidence" value="ECO:0007669"/>
    <property type="project" value="InterPro"/>
</dbReference>
<dbReference type="PIRSF" id="PIRSF003113">
    <property type="entry name" value="BolA"/>
    <property type="match status" value="1"/>
</dbReference>
<dbReference type="AlphaFoldDB" id="A0AA85JRA4"/>
<reference evidence="2" key="1">
    <citation type="submission" date="2022-06" db="EMBL/GenBank/DDBJ databases">
        <authorList>
            <person name="Berger JAMES D."/>
            <person name="Berger JAMES D."/>
        </authorList>
    </citation>
    <scope>NUCLEOTIDE SEQUENCE [LARGE SCALE GENOMIC DNA]</scope>
</reference>
<dbReference type="GO" id="GO:0005634">
    <property type="term" value="C:nucleus"/>
    <property type="evidence" value="ECO:0007669"/>
    <property type="project" value="TreeGrafter"/>
</dbReference>
<dbReference type="Pfam" id="PF01722">
    <property type="entry name" value="BolA"/>
    <property type="match status" value="1"/>
</dbReference>
<evidence type="ECO:0000313" key="4">
    <source>
        <dbReference type="WBParaSite" id="TREG1_48050.2"/>
    </source>
</evidence>
<sequence length="80" mass="9131">MQSIIEEKLGSLNPVHLDVVDFSDGCGLKFNINIVSKEFEGKSLVERHRLVHKQLDDEMKSIHALTLKTLTPSQWELQSK</sequence>
<dbReference type="Gene3D" id="3.10.20.90">
    <property type="entry name" value="Phosphatidylinositol 3-kinase Catalytic Subunit, Chain A, domain 1"/>
    <property type="match status" value="1"/>
</dbReference>
<evidence type="ECO:0008006" key="5">
    <source>
        <dbReference type="Google" id="ProtNLM"/>
    </source>
</evidence>
<name>A0AA85JRA4_TRIRE</name>